<dbReference type="Proteomes" id="UP001596548">
    <property type="component" value="Unassembled WGS sequence"/>
</dbReference>
<name>A0ABW2HNW6_9ACTN</name>
<dbReference type="InterPro" id="IPR041698">
    <property type="entry name" value="Methyltransf_25"/>
</dbReference>
<accession>A0ABW2HNW6</accession>
<dbReference type="PANTHER" id="PTHR44068:SF11">
    <property type="entry name" value="GERANYL DIPHOSPHATE 2-C-METHYLTRANSFERASE"/>
    <property type="match status" value="1"/>
</dbReference>
<dbReference type="Gene3D" id="3.40.50.150">
    <property type="entry name" value="Vaccinia Virus protein VP39"/>
    <property type="match status" value="1"/>
</dbReference>
<evidence type="ECO:0000259" key="1">
    <source>
        <dbReference type="Pfam" id="PF13649"/>
    </source>
</evidence>
<organism evidence="2 3">
    <name type="scientific">Paractinoplanes rhizophilus</name>
    <dbReference type="NCBI Taxonomy" id="1416877"/>
    <lineage>
        <taxon>Bacteria</taxon>
        <taxon>Bacillati</taxon>
        <taxon>Actinomycetota</taxon>
        <taxon>Actinomycetes</taxon>
        <taxon>Micromonosporales</taxon>
        <taxon>Micromonosporaceae</taxon>
        <taxon>Paractinoplanes</taxon>
    </lineage>
</organism>
<dbReference type="PANTHER" id="PTHR44068">
    <property type="entry name" value="ZGC:194242"/>
    <property type="match status" value="1"/>
</dbReference>
<feature type="domain" description="Methyltransferase" evidence="1">
    <location>
        <begin position="26"/>
        <end position="119"/>
    </location>
</feature>
<dbReference type="RefSeq" id="WP_378967296.1">
    <property type="nucleotide sequence ID" value="NZ_JBHTBJ010000007.1"/>
</dbReference>
<reference evidence="3" key="1">
    <citation type="journal article" date="2019" name="Int. J. Syst. Evol. Microbiol.">
        <title>The Global Catalogue of Microorganisms (GCM) 10K type strain sequencing project: providing services to taxonomists for standard genome sequencing and annotation.</title>
        <authorList>
            <consortium name="The Broad Institute Genomics Platform"/>
            <consortium name="The Broad Institute Genome Sequencing Center for Infectious Disease"/>
            <person name="Wu L."/>
            <person name="Ma J."/>
        </authorList>
    </citation>
    <scope>NUCLEOTIDE SEQUENCE [LARGE SCALE GENOMIC DNA]</scope>
    <source>
        <strain evidence="3">XZYJT-10</strain>
    </source>
</reference>
<keyword evidence="2" id="KW-0489">Methyltransferase</keyword>
<gene>
    <name evidence="2" type="ORF">ACFQS1_12735</name>
</gene>
<dbReference type="EMBL" id="JBHTBJ010000007">
    <property type="protein sequence ID" value="MFC7274854.1"/>
    <property type="molecule type" value="Genomic_DNA"/>
</dbReference>
<dbReference type="InterPro" id="IPR029063">
    <property type="entry name" value="SAM-dependent_MTases_sf"/>
</dbReference>
<protein>
    <submittedName>
        <fullName evidence="2">Class I SAM-dependent methyltransferase</fullName>
        <ecNumber evidence="2">2.1.1.-</ecNumber>
    </submittedName>
</protein>
<dbReference type="GO" id="GO:0008168">
    <property type="term" value="F:methyltransferase activity"/>
    <property type="evidence" value="ECO:0007669"/>
    <property type="project" value="UniProtKB-KW"/>
</dbReference>
<dbReference type="EC" id="2.1.1.-" evidence="2"/>
<keyword evidence="2" id="KW-0808">Transferase</keyword>
<sequence>MNYDTELRRHNEQLRRAAAVRPADHVLDVGCGAGLTTREAARAAARGSALGVDTSAPAIEHARALAAGLGNIAFEVGDAQAHPFPAGRFDLAISRFGTMFFADPVAAFANIGRALRPGGRLVMMVWQAGERNEWNVALDEALGATGGAGAFSLGDPATVAEILTAAGFGGVGLEEVREPLCFGPDLPSALEWVGGFTSTAEALRKPGARERLRETLAAHLTGDGVWFDSRAWIVTANRD</sequence>
<dbReference type="SUPFAM" id="SSF53335">
    <property type="entry name" value="S-adenosyl-L-methionine-dependent methyltransferases"/>
    <property type="match status" value="1"/>
</dbReference>
<dbReference type="InterPro" id="IPR050447">
    <property type="entry name" value="Erg6_SMT_methyltransf"/>
</dbReference>
<keyword evidence="3" id="KW-1185">Reference proteome</keyword>
<dbReference type="Pfam" id="PF13649">
    <property type="entry name" value="Methyltransf_25"/>
    <property type="match status" value="1"/>
</dbReference>
<proteinExistence type="predicted"/>
<dbReference type="GO" id="GO:0032259">
    <property type="term" value="P:methylation"/>
    <property type="evidence" value="ECO:0007669"/>
    <property type="project" value="UniProtKB-KW"/>
</dbReference>
<comment type="caution">
    <text evidence="2">The sequence shown here is derived from an EMBL/GenBank/DDBJ whole genome shotgun (WGS) entry which is preliminary data.</text>
</comment>
<evidence type="ECO:0000313" key="3">
    <source>
        <dbReference type="Proteomes" id="UP001596548"/>
    </source>
</evidence>
<dbReference type="CDD" id="cd02440">
    <property type="entry name" value="AdoMet_MTases"/>
    <property type="match status" value="1"/>
</dbReference>
<evidence type="ECO:0000313" key="2">
    <source>
        <dbReference type="EMBL" id="MFC7274854.1"/>
    </source>
</evidence>